<gene>
    <name evidence="1" type="ORF">OCBIM_22003411mg</name>
</gene>
<accession>A0A0L8HYF8</accession>
<dbReference type="EMBL" id="KQ417086">
    <property type="protein sequence ID" value="KOF93840.1"/>
    <property type="molecule type" value="Genomic_DNA"/>
</dbReference>
<reference evidence="1" key="1">
    <citation type="submission" date="2015-07" db="EMBL/GenBank/DDBJ databases">
        <title>MeaNS - Measles Nucleotide Surveillance Program.</title>
        <authorList>
            <person name="Tran T."/>
            <person name="Druce J."/>
        </authorList>
    </citation>
    <scope>NUCLEOTIDE SEQUENCE</scope>
    <source>
        <strain evidence="1">UCB-OBI-ISO-001</strain>
        <tissue evidence="1">Gonad</tissue>
    </source>
</reference>
<sequence>MHFQLNIKRSALLKKATHCLIWEFNHNNILSTRSHVSTHAFPIYLVHKQTHIHNCARQTEITSQITVPSIDHTHQEFSLKRI</sequence>
<name>A0A0L8HYF8_OCTBM</name>
<proteinExistence type="predicted"/>
<dbReference type="AlphaFoldDB" id="A0A0L8HYF8"/>
<protein>
    <submittedName>
        <fullName evidence="1">Uncharacterized protein</fullName>
    </submittedName>
</protein>
<organism evidence="1">
    <name type="scientific">Octopus bimaculoides</name>
    <name type="common">California two-spotted octopus</name>
    <dbReference type="NCBI Taxonomy" id="37653"/>
    <lineage>
        <taxon>Eukaryota</taxon>
        <taxon>Metazoa</taxon>
        <taxon>Spiralia</taxon>
        <taxon>Lophotrochozoa</taxon>
        <taxon>Mollusca</taxon>
        <taxon>Cephalopoda</taxon>
        <taxon>Coleoidea</taxon>
        <taxon>Octopodiformes</taxon>
        <taxon>Octopoda</taxon>
        <taxon>Incirrata</taxon>
        <taxon>Octopodidae</taxon>
        <taxon>Octopus</taxon>
    </lineage>
</organism>
<evidence type="ECO:0000313" key="1">
    <source>
        <dbReference type="EMBL" id="KOF93840.1"/>
    </source>
</evidence>